<evidence type="ECO:0000313" key="2">
    <source>
        <dbReference type="EMBL" id="KIJ41674.1"/>
    </source>
</evidence>
<dbReference type="OrthoDB" id="3224221at2759"/>
<sequence length="266" mass="31236">MGWNRDEQPYTIPPAGPTKQELDDFVMGQTSGPTADNFRLDLRKLSKDHEEHNLQKQWNNRASVVFAREFLRLCEGNRWGYTVDSQRESFLAQRFADKLRRLKDIHQLQSRLSVTTEQDRYRILKEQQDGQKPDRHRARHVELFEFRKCLLEFHKDVPSAYMDVLLTLGVDGMSSEDTDPESRVKPYKFYRIPKVLISIEMAMSGAIVSETMRTLFMLVQYLSIQSSNPEWDRPFILPEPFFTGLGDLETGFKPYQWKEYTSQNTA</sequence>
<protein>
    <submittedName>
        <fullName evidence="2">Uncharacterized protein</fullName>
    </submittedName>
</protein>
<organism evidence="2 3">
    <name type="scientific">Sphaerobolus stellatus (strain SS14)</name>
    <dbReference type="NCBI Taxonomy" id="990650"/>
    <lineage>
        <taxon>Eukaryota</taxon>
        <taxon>Fungi</taxon>
        <taxon>Dikarya</taxon>
        <taxon>Basidiomycota</taxon>
        <taxon>Agaricomycotina</taxon>
        <taxon>Agaricomycetes</taxon>
        <taxon>Phallomycetidae</taxon>
        <taxon>Geastrales</taxon>
        <taxon>Sphaerobolaceae</taxon>
        <taxon>Sphaerobolus</taxon>
    </lineage>
</organism>
<dbReference type="Proteomes" id="UP000054279">
    <property type="component" value="Unassembled WGS sequence"/>
</dbReference>
<dbReference type="HOGENOM" id="CLU_1046522_0_0_1"/>
<evidence type="ECO:0000256" key="1">
    <source>
        <dbReference type="SAM" id="MobiDB-lite"/>
    </source>
</evidence>
<name>A0A0C9V430_SPHS4</name>
<feature type="region of interest" description="Disordered" evidence="1">
    <location>
        <begin position="1"/>
        <end position="20"/>
    </location>
</feature>
<proteinExistence type="predicted"/>
<dbReference type="EMBL" id="KN837135">
    <property type="protein sequence ID" value="KIJ41674.1"/>
    <property type="molecule type" value="Genomic_DNA"/>
</dbReference>
<gene>
    <name evidence="2" type="ORF">M422DRAFT_255289</name>
</gene>
<accession>A0A0C9V430</accession>
<keyword evidence="3" id="KW-1185">Reference proteome</keyword>
<reference evidence="2 3" key="1">
    <citation type="submission" date="2014-06" db="EMBL/GenBank/DDBJ databases">
        <title>Evolutionary Origins and Diversification of the Mycorrhizal Mutualists.</title>
        <authorList>
            <consortium name="DOE Joint Genome Institute"/>
            <consortium name="Mycorrhizal Genomics Consortium"/>
            <person name="Kohler A."/>
            <person name="Kuo A."/>
            <person name="Nagy L.G."/>
            <person name="Floudas D."/>
            <person name="Copeland A."/>
            <person name="Barry K.W."/>
            <person name="Cichocki N."/>
            <person name="Veneault-Fourrey C."/>
            <person name="LaButti K."/>
            <person name="Lindquist E.A."/>
            <person name="Lipzen A."/>
            <person name="Lundell T."/>
            <person name="Morin E."/>
            <person name="Murat C."/>
            <person name="Riley R."/>
            <person name="Ohm R."/>
            <person name="Sun H."/>
            <person name="Tunlid A."/>
            <person name="Henrissat B."/>
            <person name="Grigoriev I.V."/>
            <person name="Hibbett D.S."/>
            <person name="Martin F."/>
        </authorList>
    </citation>
    <scope>NUCLEOTIDE SEQUENCE [LARGE SCALE GENOMIC DNA]</scope>
    <source>
        <strain evidence="2 3">SS14</strain>
    </source>
</reference>
<dbReference type="AlphaFoldDB" id="A0A0C9V430"/>
<evidence type="ECO:0000313" key="3">
    <source>
        <dbReference type="Proteomes" id="UP000054279"/>
    </source>
</evidence>